<dbReference type="STRING" id="1802661.A2649_02595"/>
<dbReference type="Proteomes" id="UP000176893">
    <property type="component" value="Unassembled WGS sequence"/>
</dbReference>
<feature type="transmembrane region" description="Helical" evidence="1">
    <location>
        <begin position="7"/>
        <end position="25"/>
    </location>
</feature>
<keyword evidence="1" id="KW-0472">Membrane</keyword>
<sequence length="205" mass="22728">MKISKKSLWFGIAFFVAGMTAYYAGQDSVVSVNFQKAIVEEPLQLAVRTKTFNCIINGSLPDPQCTPGAVFPNVTREQICVKGYTKTVRAVSVSLKKKVYREYGVAYPPPFGSYETDHFIPLALGGNNDIANLFPEAADPPAGGPGFREKDLVENYLHEQVCLGNIGLSFAQKAISTNWLDVYNNISSYELERLRKEYKSWSGLP</sequence>
<dbReference type="CDD" id="cd00085">
    <property type="entry name" value="HNHc"/>
    <property type="match status" value="1"/>
</dbReference>
<organism evidence="2 3">
    <name type="scientific">Candidatus Yanofskybacteria bacterium RIFCSPHIGHO2_01_FULL_41_26</name>
    <dbReference type="NCBI Taxonomy" id="1802661"/>
    <lineage>
        <taxon>Bacteria</taxon>
        <taxon>Candidatus Yanofskyibacteriota</taxon>
    </lineage>
</organism>
<name>A0A1F8EC95_9BACT</name>
<evidence type="ECO:0000313" key="2">
    <source>
        <dbReference type="EMBL" id="OGM98443.1"/>
    </source>
</evidence>
<dbReference type="InterPro" id="IPR003615">
    <property type="entry name" value="HNH_nuc"/>
</dbReference>
<dbReference type="AlphaFoldDB" id="A0A1F8EC95"/>
<protein>
    <recommendedName>
        <fullName evidence="4">HNH nuclease domain-containing protein</fullName>
    </recommendedName>
</protein>
<comment type="caution">
    <text evidence="2">The sequence shown here is derived from an EMBL/GenBank/DDBJ whole genome shotgun (WGS) entry which is preliminary data.</text>
</comment>
<keyword evidence="1" id="KW-0812">Transmembrane</keyword>
<gene>
    <name evidence="2" type="ORF">A2649_02595</name>
</gene>
<evidence type="ECO:0008006" key="4">
    <source>
        <dbReference type="Google" id="ProtNLM"/>
    </source>
</evidence>
<reference evidence="2 3" key="1">
    <citation type="journal article" date="2016" name="Nat. Commun.">
        <title>Thousands of microbial genomes shed light on interconnected biogeochemical processes in an aquifer system.</title>
        <authorList>
            <person name="Anantharaman K."/>
            <person name="Brown C.T."/>
            <person name="Hug L.A."/>
            <person name="Sharon I."/>
            <person name="Castelle C.J."/>
            <person name="Probst A.J."/>
            <person name="Thomas B.C."/>
            <person name="Singh A."/>
            <person name="Wilkins M.J."/>
            <person name="Karaoz U."/>
            <person name="Brodie E.L."/>
            <person name="Williams K.H."/>
            <person name="Hubbard S.S."/>
            <person name="Banfield J.F."/>
        </authorList>
    </citation>
    <scope>NUCLEOTIDE SEQUENCE [LARGE SCALE GENOMIC DNA]</scope>
</reference>
<proteinExistence type="predicted"/>
<evidence type="ECO:0000313" key="3">
    <source>
        <dbReference type="Proteomes" id="UP000176893"/>
    </source>
</evidence>
<accession>A0A1F8EC95</accession>
<keyword evidence="1" id="KW-1133">Transmembrane helix</keyword>
<dbReference type="EMBL" id="MGJB01000015">
    <property type="protein sequence ID" value="OGM98443.1"/>
    <property type="molecule type" value="Genomic_DNA"/>
</dbReference>
<evidence type="ECO:0000256" key="1">
    <source>
        <dbReference type="SAM" id="Phobius"/>
    </source>
</evidence>